<evidence type="ECO:0008006" key="3">
    <source>
        <dbReference type="Google" id="ProtNLM"/>
    </source>
</evidence>
<proteinExistence type="predicted"/>
<keyword evidence="2" id="KW-1185">Reference proteome</keyword>
<dbReference type="OrthoDB" id="278693at2"/>
<reference evidence="1 2" key="1">
    <citation type="submission" date="2019-03" db="EMBL/GenBank/DDBJ databases">
        <title>Genomic Encyclopedia of Type Strains, Phase IV (KMG-IV): sequencing the most valuable type-strain genomes for metagenomic binning, comparative biology and taxonomic classification.</title>
        <authorList>
            <person name="Goeker M."/>
        </authorList>
    </citation>
    <scope>NUCLEOTIDE SEQUENCE [LARGE SCALE GENOMIC DNA]</scope>
    <source>
        <strain evidence="1 2">DSM 23344</strain>
    </source>
</reference>
<name>A0A4R2KTE9_9GAMM</name>
<evidence type="ECO:0000313" key="2">
    <source>
        <dbReference type="Proteomes" id="UP000294980"/>
    </source>
</evidence>
<sequence length="152" mass="17356">MKAETVDDLVNWTRDTHGLLARRLRQSADQQSRTRSELLMRYLADHEAALEKMVAEYEGRADQGSLGTWVYDYVTENPVHIDNLDADAHGESDVEEISATIFAVHTQLIGLYRYLLGRADTPDLRDLIKELLALEQHEAMRLAHQVNRVVDV</sequence>
<organism evidence="1 2">
    <name type="scientific">Chromatocurvus halotolerans</name>
    <dbReference type="NCBI Taxonomy" id="1132028"/>
    <lineage>
        <taxon>Bacteria</taxon>
        <taxon>Pseudomonadati</taxon>
        <taxon>Pseudomonadota</taxon>
        <taxon>Gammaproteobacteria</taxon>
        <taxon>Cellvibrionales</taxon>
        <taxon>Halieaceae</taxon>
        <taxon>Chromatocurvus</taxon>
    </lineage>
</organism>
<dbReference type="AlphaFoldDB" id="A0A4R2KTE9"/>
<protein>
    <recommendedName>
        <fullName evidence="3">ATPase</fullName>
    </recommendedName>
</protein>
<dbReference type="Proteomes" id="UP000294980">
    <property type="component" value="Unassembled WGS sequence"/>
</dbReference>
<dbReference type="RefSeq" id="WP_117315607.1">
    <property type="nucleotide sequence ID" value="NZ_QQSW01000003.1"/>
</dbReference>
<evidence type="ECO:0000313" key="1">
    <source>
        <dbReference type="EMBL" id="TCO76102.1"/>
    </source>
</evidence>
<dbReference type="EMBL" id="SLWX01000005">
    <property type="protein sequence ID" value="TCO76102.1"/>
    <property type="molecule type" value="Genomic_DNA"/>
</dbReference>
<accession>A0A4R2KTE9</accession>
<gene>
    <name evidence="1" type="ORF">EV688_10562</name>
</gene>
<comment type="caution">
    <text evidence="1">The sequence shown here is derived from an EMBL/GenBank/DDBJ whole genome shotgun (WGS) entry which is preliminary data.</text>
</comment>